<reference evidence="8" key="1">
    <citation type="submission" date="2022-01" db="EMBL/GenBank/DDBJ databases">
        <title>Comparative genomics reveals a dynamic genome evolution in the ectomycorrhizal milk-cap (Lactarius) mushrooms.</title>
        <authorList>
            <consortium name="DOE Joint Genome Institute"/>
            <person name="Lebreton A."/>
            <person name="Tang N."/>
            <person name="Kuo A."/>
            <person name="LaButti K."/>
            <person name="Drula E."/>
            <person name="Barry K."/>
            <person name="Clum A."/>
            <person name="Lipzen A."/>
            <person name="Mousain D."/>
            <person name="Ng V."/>
            <person name="Wang R."/>
            <person name="Wang X."/>
            <person name="Dai Y."/>
            <person name="Henrissat B."/>
            <person name="Grigoriev I.V."/>
            <person name="Guerin-Laguette A."/>
            <person name="Yu F."/>
            <person name="Martin F.M."/>
        </authorList>
    </citation>
    <scope>NUCLEOTIDE SEQUENCE</scope>
    <source>
        <strain evidence="8">QP</strain>
    </source>
</reference>
<dbReference type="Pfam" id="PF03098">
    <property type="entry name" value="An_peroxidase"/>
    <property type="match status" value="1"/>
</dbReference>
<dbReference type="GO" id="GO:0016705">
    <property type="term" value="F:oxidoreductase activity, acting on paired donors, with incorporation or reduction of molecular oxygen"/>
    <property type="evidence" value="ECO:0007669"/>
    <property type="project" value="InterPro"/>
</dbReference>
<protein>
    <submittedName>
        <fullName evidence="8">Heme peroxidase</fullName>
    </submittedName>
</protein>
<dbReference type="GO" id="GO:0006631">
    <property type="term" value="P:fatty acid metabolic process"/>
    <property type="evidence" value="ECO:0007669"/>
    <property type="project" value="UniProtKB-ARBA"/>
</dbReference>
<dbReference type="Proteomes" id="UP001201163">
    <property type="component" value="Unassembled WGS sequence"/>
</dbReference>
<dbReference type="CDD" id="cd09817">
    <property type="entry name" value="linoleate_diol_synthase_like"/>
    <property type="match status" value="1"/>
</dbReference>
<gene>
    <name evidence="8" type="ORF">EDB92DRAFT_1902342</name>
</gene>
<keyword evidence="5 6" id="KW-0408">Iron</keyword>
<feature type="region of interest" description="Disordered" evidence="7">
    <location>
        <begin position="131"/>
        <end position="150"/>
    </location>
</feature>
<dbReference type="PANTHER" id="PTHR11903">
    <property type="entry name" value="PROSTAGLANDIN G/H SYNTHASE"/>
    <property type="match status" value="1"/>
</dbReference>
<dbReference type="GO" id="GO:0006979">
    <property type="term" value="P:response to oxidative stress"/>
    <property type="evidence" value="ECO:0007669"/>
    <property type="project" value="InterPro"/>
</dbReference>
<feature type="binding site" description="axial binding residue" evidence="6">
    <location>
        <position position="412"/>
    </location>
    <ligand>
        <name>heme b</name>
        <dbReference type="ChEBI" id="CHEBI:60344"/>
    </ligand>
    <ligandPart>
        <name>Fe</name>
        <dbReference type="ChEBI" id="CHEBI:18248"/>
    </ligandPart>
</feature>
<dbReference type="GO" id="GO:0020037">
    <property type="term" value="F:heme binding"/>
    <property type="evidence" value="ECO:0007669"/>
    <property type="project" value="InterPro"/>
</dbReference>
<keyword evidence="8" id="KW-0575">Peroxidase</keyword>
<proteinExistence type="predicted"/>
<dbReference type="InterPro" id="IPR019791">
    <property type="entry name" value="Haem_peroxidase_animal"/>
</dbReference>
<sequence length="1099" mass="121906">MSLRDQVDRAVDGLQTAAQYLAASNAPLHTYGARPVPSLLSQSLTDIRNVVDHGPAFSLSDLPAYIDAAANLGGTIDDRKLLLEKLLTLMAKLSGESPEFSLKLQQYVIGILYKDLPHPPSGYLALPAPNQQAPVDGSRPVSVNTSRDPTDAYRTKPVNYAYRPADGSDYNPLIPSMGKAGSPYARSVPSLRCLPPASLPSADLVFDKLLKRDEFKEHPGGISSLFFAFAEIIIHNIFNTDFSVKGWTRNNASSYLDLSPLYGNSQEEVNKVRRRDGTGRLWDDVFSDGRLIYMPPAVCALLVLLSRNHNYVAEKILCINERGTFKDIRVCDPATLADQDEEIFQRARLVNTGYFMQIILRDYVGSILGLVRDGSSWRLDPLMSTRDIDHEVSPRGEGNVVSIEFNLLYRWHAAISEPDEEWTEKLFAESMKGVDMKTVSVKDFTANARRAMNPGPDVKKWTFGGLKRSANGRFADADLARILQNATAAPAHAFGARGTPEVLRVIELLGIEQGRAWGACTLNEFRKFMGLNPYKSFLEWNPNESIAAAAEALYHDIDNLELYVGMQAEETKEPMPGAGLCPGYTTSRAILADAVALTRGDRFLTVDFTPFNLTTWGYDDCQADTADGSYGGMLSKLLFRHLPDYYPAGSAYAHFPMLVPERMKEFAKDLPDDVGRKYEWDRPRLPVGPTVIVKPYSEVQSLLAQPATYTSSARQRLEILTGGVHLGFESVGHVLTDEQQLKNAAQALSSLTDALIKKKQLQGVGAHTRYIDIVRDVINLIPVHWLSDDIIGLPLKVEGNPRGTYREQDLYGWFANIGNYVYRNTDPSNDWALREQSQEATREIIRYLKGHLVKLTRGLVNVEGITDSVLHWVSGKNDHSERFLSVLVKATGSQSSDSELDGLANSLLASVVPTAALFSQIIAHVVNFYLDEDKVAQREQIVRLVERDANAEVIPYVFEALRLDPPLSSLLLTAKSAASVAGTAVAKGQHILVDITGATHDPSTFESPKEPNYGRQPRKVADVLGLDRRGLLSRDLFDRVVPRILGQIFKLKNLRRQPTQSGQLTRFTEKVHNVPEQSYCDMNGRLTPFPGSLIVQFDE</sequence>
<dbReference type="GO" id="GO:0005506">
    <property type="term" value="F:iron ion binding"/>
    <property type="evidence" value="ECO:0007669"/>
    <property type="project" value="InterPro"/>
</dbReference>
<dbReference type="GO" id="GO:0051213">
    <property type="term" value="F:dioxygenase activity"/>
    <property type="evidence" value="ECO:0007669"/>
    <property type="project" value="UniProtKB-KW"/>
</dbReference>
<dbReference type="InterPro" id="IPR050783">
    <property type="entry name" value="Oxylipin_biosynth_metab"/>
</dbReference>
<evidence type="ECO:0000256" key="5">
    <source>
        <dbReference type="ARBA" id="ARBA00023004"/>
    </source>
</evidence>
<dbReference type="Gene3D" id="1.10.630.10">
    <property type="entry name" value="Cytochrome P450"/>
    <property type="match status" value="1"/>
</dbReference>
<dbReference type="InterPro" id="IPR034812">
    <property type="entry name" value="Ppo-like_N"/>
</dbReference>
<dbReference type="PANTHER" id="PTHR11903:SF37">
    <property type="entry name" value="PSI-PRODUCING OXYGENASE A"/>
    <property type="match status" value="1"/>
</dbReference>
<dbReference type="PRINTS" id="PR00457">
    <property type="entry name" value="ANPEROXIDASE"/>
</dbReference>
<evidence type="ECO:0000256" key="3">
    <source>
        <dbReference type="ARBA" id="ARBA00022964"/>
    </source>
</evidence>
<evidence type="ECO:0000313" key="9">
    <source>
        <dbReference type="Proteomes" id="UP001201163"/>
    </source>
</evidence>
<dbReference type="SUPFAM" id="SSF48113">
    <property type="entry name" value="Heme-dependent peroxidases"/>
    <property type="match status" value="1"/>
</dbReference>
<dbReference type="EMBL" id="JAKELL010000151">
    <property type="protein sequence ID" value="KAH8979905.1"/>
    <property type="molecule type" value="Genomic_DNA"/>
</dbReference>
<evidence type="ECO:0000256" key="1">
    <source>
        <dbReference type="ARBA" id="ARBA00022617"/>
    </source>
</evidence>
<comment type="caution">
    <text evidence="8">The sequence shown here is derived from an EMBL/GenBank/DDBJ whole genome shotgun (WGS) entry which is preliminary data.</text>
</comment>
<dbReference type="InterPro" id="IPR037120">
    <property type="entry name" value="Haem_peroxidase_sf_animal"/>
</dbReference>
<evidence type="ECO:0000256" key="7">
    <source>
        <dbReference type="SAM" id="MobiDB-lite"/>
    </source>
</evidence>
<dbReference type="GO" id="GO:0004601">
    <property type="term" value="F:peroxidase activity"/>
    <property type="evidence" value="ECO:0007669"/>
    <property type="project" value="UniProtKB-KW"/>
</dbReference>
<dbReference type="InterPro" id="IPR010255">
    <property type="entry name" value="Haem_peroxidase_sf"/>
</dbReference>
<name>A0AAD4Q5K5_9AGAM</name>
<dbReference type="PROSITE" id="PS50292">
    <property type="entry name" value="PEROXIDASE_3"/>
    <property type="match status" value="1"/>
</dbReference>
<organism evidence="8 9">
    <name type="scientific">Lactarius akahatsu</name>
    <dbReference type="NCBI Taxonomy" id="416441"/>
    <lineage>
        <taxon>Eukaryota</taxon>
        <taxon>Fungi</taxon>
        <taxon>Dikarya</taxon>
        <taxon>Basidiomycota</taxon>
        <taxon>Agaricomycotina</taxon>
        <taxon>Agaricomycetes</taxon>
        <taxon>Russulales</taxon>
        <taxon>Russulaceae</taxon>
        <taxon>Lactarius</taxon>
    </lineage>
</organism>
<evidence type="ECO:0000256" key="4">
    <source>
        <dbReference type="ARBA" id="ARBA00023002"/>
    </source>
</evidence>
<dbReference type="SUPFAM" id="SSF48264">
    <property type="entry name" value="Cytochrome P450"/>
    <property type="match status" value="1"/>
</dbReference>
<dbReference type="GO" id="GO:0004497">
    <property type="term" value="F:monooxygenase activity"/>
    <property type="evidence" value="ECO:0007669"/>
    <property type="project" value="InterPro"/>
</dbReference>
<keyword evidence="3" id="KW-0223">Dioxygenase</keyword>
<evidence type="ECO:0000313" key="8">
    <source>
        <dbReference type="EMBL" id="KAH8979905.1"/>
    </source>
</evidence>
<keyword evidence="2 6" id="KW-0479">Metal-binding</keyword>
<dbReference type="AlphaFoldDB" id="A0AAD4Q5K5"/>
<dbReference type="InterPro" id="IPR036396">
    <property type="entry name" value="Cyt_P450_sf"/>
</dbReference>
<keyword evidence="1 6" id="KW-0349">Heme</keyword>
<accession>A0AAD4Q5K5</accession>
<evidence type="ECO:0000256" key="2">
    <source>
        <dbReference type="ARBA" id="ARBA00022723"/>
    </source>
</evidence>
<dbReference type="Gene3D" id="1.10.640.10">
    <property type="entry name" value="Haem peroxidase domain superfamily, animal type"/>
    <property type="match status" value="1"/>
</dbReference>
<evidence type="ECO:0000256" key="6">
    <source>
        <dbReference type="PIRSR" id="PIRSR619791-2"/>
    </source>
</evidence>
<keyword evidence="4" id="KW-0560">Oxidoreductase</keyword>
<keyword evidence="9" id="KW-1185">Reference proteome</keyword>